<evidence type="ECO:0000313" key="1">
    <source>
        <dbReference type="EMBL" id="KAI4357637.1"/>
    </source>
</evidence>
<organism evidence="1 2">
    <name type="scientific">Bauhinia variegata</name>
    <name type="common">Purple orchid tree</name>
    <name type="synonym">Phanera variegata</name>
    <dbReference type="NCBI Taxonomy" id="167791"/>
    <lineage>
        <taxon>Eukaryota</taxon>
        <taxon>Viridiplantae</taxon>
        <taxon>Streptophyta</taxon>
        <taxon>Embryophyta</taxon>
        <taxon>Tracheophyta</taxon>
        <taxon>Spermatophyta</taxon>
        <taxon>Magnoliopsida</taxon>
        <taxon>eudicotyledons</taxon>
        <taxon>Gunneridae</taxon>
        <taxon>Pentapetalae</taxon>
        <taxon>rosids</taxon>
        <taxon>fabids</taxon>
        <taxon>Fabales</taxon>
        <taxon>Fabaceae</taxon>
        <taxon>Cercidoideae</taxon>
        <taxon>Cercideae</taxon>
        <taxon>Bauhiniinae</taxon>
        <taxon>Bauhinia</taxon>
    </lineage>
</organism>
<accession>A0ACB9Q9Y4</accession>
<proteinExistence type="predicted"/>
<dbReference type="EMBL" id="CM039426">
    <property type="protein sequence ID" value="KAI4357637.1"/>
    <property type="molecule type" value="Genomic_DNA"/>
</dbReference>
<gene>
    <name evidence="1" type="ORF">L6164_001574</name>
</gene>
<comment type="caution">
    <text evidence="1">The sequence shown here is derived from an EMBL/GenBank/DDBJ whole genome shotgun (WGS) entry which is preliminary data.</text>
</comment>
<dbReference type="Proteomes" id="UP000828941">
    <property type="component" value="Chromosome 1"/>
</dbReference>
<name>A0ACB9Q9Y4_BAUVA</name>
<keyword evidence="2" id="KW-1185">Reference proteome</keyword>
<evidence type="ECO:0000313" key="2">
    <source>
        <dbReference type="Proteomes" id="UP000828941"/>
    </source>
</evidence>
<reference evidence="1 2" key="1">
    <citation type="journal article" date="2022" name="DNA Res.">
        <title>Chromosomal-level genome assembly of the orchid tree Bauhinia variegata (Leguminosae; Cercidoideae) supports the allotetraploid origin hypothesis of Bauhinia.</title>
        <authorList>
            <person name="Zhong Y."/>
            <person name="Chen Y."/>
            <person name="Zheng D."/>
            <person name="Pang J."/>
            <person name="Liu Y."/>
            <person name="Luo S."/>
            <person name="Meng S."/>
            <person name="Qian L."/>
            <person name="Wei D."/>
            <person name="Dai S."/>
            <person name="Zhou R."/>
        </authorList>
    </citation>
    <scope>NUCLEOTIDE SEQUENCE [LARGE SCALE GENOMIC DNA]</scope>
    <source>
        <strain evidence="1">BV-YZ2020</strain>
    </source>
</reference>
<sequence>MSDSFTAFKLRSPTSNSTISASAPKISSISSIIPPFCICPYCINHHLAYVAEQRPSAGFHVQSQQSSRWSPTPAQLLILEELFRRGTKTPTAEQIQQITLQLRRFGKIEGKNVFYWFQNHKARERQKRRRREMEKTTCEDAKAYNMGSSEKQQEAEAAVNLGFVCTLATGLRETGYEVEETKKWASSSNCSGLADESASLDIAERKSDKWTQFKERETLVLRRKEAKCQNMQMPRSLPYHLEDISPTASTASEAAAAHRSPSSQLLTPLCYSLPFLLNRESLTCYGEENAETHDQTLELFPLKRDRDQDGNSPIKSKARFCCASASVNTEISSNQFFEFLPLKH</sequence>
<protein>
    <submittedName>
        <fullName evidence="1">Uncharacterized protein</fullName>
    </submittedName>
</protein>